<protein>
    <submittedName>
        <fullName evidence="3">Response regulator</fullName>
    </submittedName>
</protein>
<dbReference type="InterPro" id="IPR052893">
    <property type="entry name" value="TCS_response_regulator"/>
</dbReference>
<keyword evidence="1" id="KW-0597">Phosphoprotein</keyword>
<dbReference type="SUPFAM" id="SSF52172">
    <property type="entry name" value="CheY-like"/>
    <property type="match status" value="1"/>
</dbReference>
<dbReference type="OrthoDB" id="7631574at2"/>
<dbReference type="Gene3D" id="3.40.50.2300">
    <property type="match status" value="1"/>
</dbReference>
<dbReference type="SMART" id="SM00448">
    <property type="entry name" value="REC"/>
    <property type="match status" value="1"/>
</dbReference>
<evidence type="ECO:0000313" key="4">
    <source>
        <dbReference type="Proteomes" id="UP000244193"/>
    </source>
</evidence>
<reference evidence="3 4" key="1">
    <citation type="submission" date="2018-04" db="EMBL/GenBank/DDBJ databases">
        <title>Genome sequencing of Flavobacterium sp. HYN0048.</title>
        <authorList>
            <person name="Yi H."/>
            <person name="Baek C."/>
        </authorList>
    </citation>
    <scope>NUCLEOTIDE SEQUENCE [LARGE SCALE GENOMIC DNA]</scope>
    <source>
        <strain evidence="3 4">HYN0048</strain>
    </source>
</reference>
<dbReference type="InterPro" id="IPR001789">
    <property type="entry name" value="Sig_transdc_resp-reg_receiver"/>
</dbReference>
<accession>A0A2S0RJS3</accession>
<dbReference type="Pfam" id="PF00072">
    <property type="entry name" value="Response_reg"/>
    <property type="match status" value="1"/>
</dbReference>
<evidence type="ECO:0000259" key="2">
    <source>
        <dbReference type="PROSITE" id="PS50110"/>
    </source>
</evidence>
<dbReference type="GO" id="GO:0000160">
    <property type="term" value="P:phosphorelay signal transduction system"/>
    <property type="evidence" value="ECO:0007669"/>
    <property type="project" value="InterPro"/>
</dbReference>
<dbReference type="CDD" id="cd17557">
    <property type="entry name" value="REC_Rcp-like"/>
    <property type="match status" value="1"/>
</dbReference>
<evidence type="ECO:0000256" key="1">
    <source>
        <dbReference type="PROSITE-ProRule" id="PRU00169"/>
    </source>
</evidence>
<gene>
    <name evidence="3" type="ORF">HYN48_12880</name>
</gene>
<sequence length="144" mass="16257">MTIFLTDDDSDDCLLFSEALRESHSGVTLNVTTDGVRLMEMLHGAPLMTPMVLFLDLNMPRKNGFECLEEIRKSPNLKDIPVIIFSTSSNTDIIDRTYRQGANYFISKPNSFVLLKKAIGLILSFDPTQLQSKPLREQYVINVA</sequence>
<proteinExistence type="predicted"/>
<dbReference type="InterPro" id="IPR011006">
    <property type="entry name" value="CheY-like_superfamily"/>
</dbReference>
<dbReference type="KEGG" id="fmg:HYN48_12880"/>
<dbReference type="AlphaFoldDB" id="A0A2S0RJS3"/>
<keyword evidence="4" id="KW-1185">Reference proteome</keyword>
<dbReference type="PROSITE" id="PS50110">
    <property type="entry name" value="RESPONSE_REGULATORY"/>
    <property type="match status" value="1"/>
</dbReference>
<organism evidence="3 4">
    <name type="scientific">Flavobacterium magnum</name>
    <dbReference type="NCBI Taxonomy" id="2162713"/>
    <lineage>
        <taxon>Bacteria</taxon>
        <taxon>Pseudomonadati</taxon>
        <taxon>Bacteroidota</taxon>
        <taxon>Flavobacteriia</taxon>
        <taxon>Flavobacteriales</taxon>
        <taxon>Flavobacteriaceae</taxon>
        <taxon>Flavobacterium</taxon>
    </lineage>
</organism>
<dbReference type="Proteomes" id="UP000244193">
    <property type="component" value="Chromosome"/>
</dbReference>
<feature type="modified residue" description="4-aspartylphosphate" evidence="1">
    <location>
        <position position="56"/>
    </location>
</feature>
<dbReference type="EMBL" id="CP028811">
    <property type="protein sequence ID" value="AWA31520.1"/>
    <property type="molecule type" value="Genomic_DNA"/>
</dbReference>
<dbReference type="PANTHER" id="PTHR44520:SF2">
    <property type="entry name" value="RESPONSE REGULATOR RCP1"/>
    <property type="match status" value="1"/>
</dbReference>
<feature type="domain" description="Response regulatory" evidence="2">
    <location>
        <begin position="2"/>
        <end position="123"/>
    </location>
</feature>
<evidence type="ECO:0000313" key="3">
    <source>
        <dbReference type="EMBL" id="AWA31520.1"/>
    </source>
</evidence>
<name>A0A2S0RJS3_9FLAO</name>
<dbReference type="PANTHER" id="PTHR44520">
    <property type="entry name" value="RESPONSE REGULATOR RCP1-RELATED"/>
    <property type="match status" value="1"/>
</dbReference>